<dbReference type="EMBL" id="AC013452">
    <property type="status" value="NOT_ANNOTATED_CDS"/>
    <property type="molecule type" value="Genomic_DNA"/>
</dbReference>
<accession>H0YLF9</accession>
<evidence type="ECO:0000313" key="1">
    <source>
        <dbReference type="Ensembl" id="ENSP00000453193.1"/>
    </source>
</evidence>
<dbReference type="PANTHER" id="PTHR12138">
    <property type="entry name" value="PRIMATE-EXPANDED PROTEIN FAMILY"/>
    <property type="match status" value="1"/>
</dbReference>
<proteinExistence type="predicted"/>
<dbReference type="GeneTree" id="ENSGT00950000183187"/>
<reference evidence="1 2" key="3">
    <citation type="journal article" date="2006" name="Nature">
        <title>Analysis of the DNA sequence and duplication history of human chromosome 15.</title>
        <authorList>
            <person name="Zody M.C."/>
            <person name="Garber M."/>
            <person name="Sharpe T."/>
            <person name="Young S.K."/>
            <person name="Rowen L."/>
            <person name="O'Neill K."/>
            <person name="Whittaker C.A."/>
            <person name="Kamal M."/>
            <person name="Chang J.L."/>
            <person name="Cuomo C.A."/>
            <person name="Dewar K."/>
            <person name="FitzGerald M.G."/>
            <person name="Kodira C.D."/>
            <person name="Madan A."/>
            <person name="Qin S."/>
            <person name="Yang X."/>
            <person name="Abbasi N."/>
            <person name="Abouelleil A."/>
            <person name="Arachchi H.M."/>
            <person name="Baradarani L."/>
            <person name="Birditt B."/>
            <person name="Bloom S."/>
            <person name="Bloom T."/>
            <person name="Borowsky M.L."/>
            <person name="Burke J."/>
            <person name="Butler J."/>
            <person name="Cook A."/>
            <person name="DeArellano K."/>
            <person name="DeCaprio D."/>
            <person name="Dorris L.III."/>
            <person name="Dors M."/>
            <person name="Eichler E.E."/>
            <person name="Engels R."/>
            <person name="Fahey J."/>
            <person name="Fleetwood P."/>
            <person name="Friedman C."/>
            <person name="Gearin G."/>
            <person name="Hall J.L."/>
            <person name="Hensley G."/>
            <person name="Johnson E."/>
            <person name="Jones C."/>
            <person name="Kamat A."/>
            <person name="Kaur A."/>
            <person name="Locke D.P."/>
            <person name="Madan A."/>
            <person name="Munson G."/>
            <person name="Jaffe D.B."/>
            <person name="Lui A."/>
            <person name="Macdonald P."/>
            <person name="Mauceli E."/>
            <person name="Naylor J.W."/>
            <person name="Nesbitt R."/>
            <person name="Nicol R."/>
            <person name="O'Leary S.B."/>
            <person name="Ratcliffe A."/>
            <person name="Rounsley S."/>
            <person name="She X."/>
            <person name="Sneddon K.M."/>
            <person name="Stewart S."/>
            <person name="Sougnez C."/>
            <person name="Stone S.M."/>
            <person name="Topham K."/>
            <person name="Vincent D."/>
            <person name="Wang S."/>
            <person name="Zimmer A.R."/>
            <person name="Birren B.W."/>
            <person name="Hood L."/>
            <person name="Lander E.S."/>
            <person name="Nusbaum C."/>
        </authorList>
    </citation>
    <scope>NUCLEOTIDE SEQUENCE [LARGE SCALE GENOMIC DNA]</scope>
</reference>
<dbReference type="EMBL" id="AC036102">
    <property type="status" value="NOT_ANNOTATED_CDS"/>
    <property type="molecule type" value="Genomic_DNA"/>
</dbReference>
<dbReference type="ExpressionAtlas" id="H0YLF9">
    <property type="expression patterns" value="baseline and differential"/>
</dbReference>
<dbReference type="Ensembl" id="ENST00000559883.5">
    <property type="protein sequence ID" value="ENSP00000453193.1"/>
    <property type="gene ID" value="ENSG00000156958.16"/>
</dbReference>
<dbReference type="AlphaFoldDB" id="H0YLF9"/>
<name>H0YLF9_HUMAN</name>
<dbReference type="OpenTargets" id="ENSG00000156958"/>
<reference evidence="1 2" key="1">
    <citation type="journal article" date="2001" name="Nature">
        <title>Initial sequencing and analysis of the human genome.</title>
        <authorList>
            <consortium name="International Human Genome Sequencing Consortium"/>
            <person name="Lander E.S."/>
            <person name="Linton L.M."/>
            <person name="Birren B."/>
            <person name="Nusbaum C."/>
            <person name="Zody M.C."/>
            <person name="Baldwin J."/>
            <person name="Devon K."/>
            <person name="Dewar K."/>
            <person name="Doyle M."/>
            <person name="FitzHugh W."/>
            <person name="Funke R."/>
            <person name="Gage D."/>
            <person name="Harris K."/>
            <person name="Heaford A."/>
            <person name="Howland J."/>
            <person name="Kann L."/>
            <person name="Lehoczky J."/>
            <person name="LeVine R."/>
            <person name="McEwan P."/>
            <person name="McKernan K."/>
            <person name="Meldrim J."/>
            <person name="Mesirov J.P."/>
            <person name="Miranda C."/>
            <person name="Morris W."/>
            <person name="Naylor J."/>
            <person name="Raymond C."/>
            <person name="Rosetti M."/>
            <person name="Santos R."/>
            <person name="Sheridan A."/>
            <person name="Sougnez C."/>
            <person name="Stange-Thomann N."/>
            <person name="Stojanovic N."/>
            <person name="Subramanian A."/>
            <person name="Wyman D."/>
            <person name="Rogers J."/>
            <person name="Sulston J."/>
            <person name="Ainscough R."/>
            <person name="Beck S."/>
            <person name="Bentley D."/>
            <person name="Burton J."/>
            <person name="Clee C."/>
            <person name="Carter N."/>
            <person name="Coulson A."/>
            <person name="Deadman R."/>
            <person name="Deloukas P."/>
            <person name="Dunham A."/>
            <person name="Dunham I."/>
            <person name="Durbin R."/>
            <person name="French L."/>
            <person name="Grafham D."/>
            <person name="Gregory S."/>
            <person name="Hubbard T."/>
            <person name="Humphray S."/>
            <person name="Hunt A."/>
            <person name="Jones M."/>
            <person name="Lloyd C."/>
            <person name="McMurray A."/>
            <person name="Matthews L."/>
            <person name="Mercer S."/>
            <person name="Milne S."/>
            <person name="Mullikin J.C."/>
            <person name="Mungall A."/>
            <person name="Plumb R."/>
            <person name="Ross M."/>
            <person name="Shownkeen R."/>
            <person name="Sims S."/>
            <person name="Waterston R.H."/>
            <person name="Wilson R.K."/>
            <person name="Hillier L.W."/>
            <person name="McPherson J.D."/>
            <person name="Marra M.A."/>
            <person name="Mardis E.R."/>
            <person name="Fulton L.A."/>
            <person name="Chinwalla A.T."/>
            <person name="Pepin K.H."/>
            <person name="Gish W.R."/>
            <person name="Chissoe S.L."/>
            <person name="Wendl M.C."/>
            <person name="Delehaunty K.D."/>
            <person name="Miner T.L."/>
            <person name="Delehaunty A."/>
            <person name="Kramer J.B."/>
            <person name="Cook L.L."/>
            <person name="Fulton R.S."/>
            <person name="Johnson D.L."/>
            <person name="Minx P.J."/>
            <person name="Clifton S.W."/>
            <person name="Hawkins T."/>
            <person name="Branscomb E."/>
            <person name="Predki P."/>
            <person name="Richardson P."/>
            <person name="Wenning S."/>
            <person name="Slezak T."/>
            <person name="Doggett N."/>
            <person name="Cheng J.F."/>
            <person name="Olsen A."/>
            <person name="Lucas S."/>
            <person name="Elkin C."/>
            <person name="Uberbacher E."/>
            <person name="Frazier M."/>
            <person name="Gibbs R.A."/>
            <person name="Muzny D.M."/>
            <person name="Scherer S.E."/>
            <person name="Bouck J.B."/>
            <person name="Sodergren E.J."/>
            <person name="Worley K.C."/>
            <person name="Rives C.M."/>
            <person name="Gorrell J.H."/>
            <person name="Metzker M.L."/>
            <person name="Naylor S.L."/>
            <person name="Kucherlapati R.S."/>
            <person name="Nelson D.L."/>
            <person name="Weinstock G.M."/>
            <person name="Sakaki Y."/>
            <person name="Fujiyama A."/>
            <person name="Hattori M."/>
            <person name="Yada T."/>
            <person name="Toyoda A."/>
            <person name="Itoh T."/>
            <person name="Kawagoe C."/>
            <person name="Watanabe H."/>
            <person name="Totoki Y."/>
            <person name="Taylor T."/>
            <person name="Weissenbach J."/>
            <person name="Heilig R."/>
            <person name="Saurin W."/>
            <person name="Artiguenave F."/>
            <person name="Brottier P."/>
            <person name="Bruls T."/>
            <person name="Pelletier E."/>
            <person name="Robert C."/>
            <person name="Wincker P."/>
            <person name="Smith D.R."/>
            <person name="Doucette-Stamm L."/>
            <person name="Rubenfield M."/>
            <person name="Weinstock K."/>
            <person name="Lee H.M."/>
            <person name="Dubois J."/>
            <person name="Rosenthal A."/>
            <person name="Platzer M."/>
            <person name="Nyakatura G."/>
            <person name="Taudien S."/>
            <person name="Rump A."/>
            <person name="Yang H."/>
            <person name="Yu J."/>
            <person name="Wang J."/>
            <person name="Huang G."/>
            <person name="Gu J."/>
            <person name="Hood L."/>
            <person name="Rowen L."/>
            <person name="Madan A."/>
            <person name="Qin S."/>
            <person name="Davis R.W."/>
            <person name="Federspiel N.A."/>
            <person name="Abola A.P."/>
            <person name="Proctor M.J."/>
            <person name="Myers R.M."/>
            <person name="Schmutz J."/>
            <person name="Dickson M."/>
            <person name="Grimwood J."/>
            <person name="Cox D.R."/>
            <person name="Olson M.V."/>
            <person name="Kaul R."/>
            <person name="Raymond C."/>
            <person name="Shimizu N."/>
            <person name="Kawasaki K."/>
            <person name="Minoshima S."/>
            <person name="Evans G.A."/>
            <person name="Athanasiou M."/>
            <person name="Schultz R."/>
            <person name="Roe B.A."/>
            <person name="Chen F."/>
            <person name="Pan H."/>
            <person name="Ramser J."/>
            <person name="Lehrach H."/>
            <person name="Reinhardt R."/>
            <person name="McCombie W.R."/>
            <person name="de la Bastide M."/>
            <person name="Dedhia N."/>
            <person name="Blocker H."/>
            <person name="Hornischer K."/>
            <person name="Nordsiek G."/>
            <person name="Agarwala R."/>
            <person name="Aravind L."/>
            <person name="Bailey J.A."/>
            <person name="Bateman A."/>
            <person name="Batzoglou S."/>
            <person name="Birney E."/>
            <person name="Bork P."/>
            <person name="Brown D.G."/>
            <person name="Burge C.B."/>
            <person name="Cerutti L."/>
            <person name="Chen H.C."/>
            <person name="Church D."/>
            <person name="Clamp M."/>
            <person name="Copley R.R."/>
            <person name="Doerks T."/>
            <person name="Eddy S.R."/>
            <person name="Eichler E.E."/>
            <person name="Furey T.S."/>
            <person name="Galagan J."/>
            <person name="Gilbert J.G."/>
            <person name="Harmon C."/>
            <person name="Hayashizaki Y."/>
            <person name="Haussler D."/>
            <person name="Hermjakob H."/>
            <person name="Hokamp K."/>
            <person name="Jang W."/>
            <person name="Johnson L.S."/>
            <person name="Jones T.A."/>
            <person name="Kasif S."/>
            <person name="Kaspryzk A."/>
            <person name="Kennedy S."/>
            <person name="Kent W.J."/>
            <person name="Kitts P."/>
            <person name="Koonin E.V."/>
            <person name="Korf I."/>
            <person name="Kulp D."/>
            <person name="Lancet D."/>
            <person name="Lowe T.M."/>
            <person name="McLysaght A."/>
            <person name="Mikkelsen T."/>
            <person name="Moran J.V."/>
            <person name="Mulder N."/>
            <person name="Pollara V.J."/>
            <person name="Ponting C.P."/>
            <person name="Schuler G."/>
            <person name="Schultz J."/>
            <person name="Slater G."/>
            <person name="Smit A.F."/>
            <person name="Stupka E."/>
            <person name="Szustakowski J."/>
            <person name="Thierry-Mieg D."/>
            <person name="Thierry-Mieg J."/>
            <person name="Wagner L."/>
            <person name="Wallis J."/>
            <person name="Wheeler R."/>
            <person name="Williams A."/>
            <person name="Wolf Y.I."/>
            <person name="Wolfe K.H."/>
            <person name="Yang S.P."/>
            <person name="Yeh R.F."/>
            <person name="Collins F."/>
            <person name="Guyer M.S."/>
            <person name="Peterson J."/>
            <person name="Felsenfeld A."/>
            <person name="Wetterstrand K.A."/>
            <person name="Patrinos A."/>
            <person name="Morgan M.J."/>
            <person name="de Jong P."/>
            <person name="Catanese J.J."/>
            <person name="Osoegawa K."/>
            <person name="Shizuya H."/>
            <person name="Choi S."/>
            <person name="Chen Y.J."/>
        </authorList>
    </citation>
    <scope>NUCLEOTIDE SEQUENCE [LARGE SCALE GENOMIC DNA]</scope>
</reference>
<protein>
    <submittedName>
        <fullName evidence="1">Galactokinase 2</fullName>
    </submittedName>
</protein>
<dbReference type="EMBL" id="AC022306">
    <property type="status" value="NOT_ANNOTATED_CDS"/>
    <property type="molecule type" value="Genomic_DNA"/>
</dbReference>
<evidence type="ECO:0000313" key="2">
    <source>
        <dbReference type="Proteomes" id="UP000005640"/>
    </source>
</evidence>
<dbReference type="HGNC" id="HGNC:4119">
    <property type="gene designation" value="GALK2"/>
</dbReference>
<organism evidence="1 2">
    <name type="scientific">Homo sapiens</name>
    <name type="common">Human</name>
    <dbReference type="NCBI Taxonomy" id="9606"/>
    <lineage>
        <taxon>Eukaryota</taxon>
        <taxon>Metazoa</taxon>
        <taxon>Chordata</taxon>
        <taxon>Craniata</taxon>
        <taxon>Vertebrata</taxon>
        <taxon>Euteleostomi</taxon>
        <taxon>Mammalia</taxon>
        <taxon>Eutheria</taxon>
        <taxon>Euarchontoglires</taxon>
        <taxon>Primates</taxon>
        <taxon>Haplorrhini</taxon>
        <taxon>Catarrhini</taxon>
        <taxon>Hominidae</taxon>
        <taxon>Homo</taxon>
    </lineage>
</organism>
<dbReference type="PANTHER" id="PTHR12138:SF162">
    <property type="entry name" value="CHROMOSOME UNDETERMINED SCAFFOLD_275, WHOLE GENOME SHOTGUN SEQUENCE"/>
    <property type="match status" value="1"/>
</dbReference>
<reference evidence="1 2" key="2">
    <citation type="journal article" date="2004" name="Nature">
        <title>Finishing the euchromatic sequence of the human genome.</title>
        <authorList>
            <consortium name="International Human Genome Sequencing Consortium"/>
        </authorList>
    </citation>
    <scope>NUCLEOTIDE SEQUENCE [LARGE SCALE GENOMIC DNA]</scope>
</reference>
<dbReference type="OrthoDB" id="187738at2759"/>
<dbReference type="Ensembl" id="ENST00000559883.5">
    <property type="protein sequence ID" value="ENSP00000453193.1"/>
    <property type="gene ID" value="ENSG00000156958.15"/>
</dbReference>
<sequence>MPVLYDSLECSGMISAHYNLRLLGSSDSPASASLEAGITGY</sequence>
<keyword evidence="2" id="KW-1185">Reference proteome</keyword>
<dbReference type="UCSC" id="uc059jad.1">
    <property type="organism name" value="human"/>
</dbReference>
<gene>
    <name evidence="1" type="primary">GALK2</name>
</gene>
<dbReference type="Proteomes" id="UP000005640">
    <property type="component" value="Chromosome 15"/>
</dbReference>
<reference evidence="1" key="5">
    <citation type="submission" date="2025-09" db="UniProtKB">
        <authorList>
            <consortium name="Ensembl"/>
        </authorList>
    </citation>
    <scope>IDENTIFICATION</scope>
</reference>
<dbReference type="ChiTaRS" id="GALK2">
    <property type="organism name" value="human"/>
</dbReference>
<dbReference type="Bgee" id="ENSG00000156958">
    <property type="expression patterns" value="Expressed in calcaneal tendon and 192 other cell types or tissues"/>
</dbReference>
<reference evidence="1" key="4">
    <citation type="submission" date="2025-08" db="UniProtKB">
        <authorList>
            <consortium name="Ensembl"/>
        </authorList>
    </citation>
    <scope>IDENTIFICATION</scope>
</reference>
<dbReference type="PRINTS" id="PR02045">
    <property type="entry name" value="F138DOMAIN"/>
</dbReference>
<dbReference type="VEuPathDB" id="HostDB:ENSG00000156958"/>